<keyword evidence="1" id="KW-0472">Membrane</keyword>
<organism evidence="2">
    <name type="scientific">Arundo donax</name>
    <name type="common">Giant reed</name>
    <name type="synonym">Donax arundinaceus</name>
    <dbReference type="NCBI Taxonomy" id="35708"/>
    <lineage>
        <taxon>Eukaryota</taxon>
        <taxon>Viridiplantae</taxon>
        <taxon>Streptophyta</taxon>
        <taxon>Embryophyta</taxon>
        <taxon>Tracheophyta</taxon>
        <taxon>Spermatophyta</taxon>
        <taxon>Magnoliopsida</taxon>
        <taxon>Liliopsida</taxon>
        <taxon>Poales</taxon>
        <taxon>Poaceae</taxon>
        <taxon>PACMAD clade</taxon>
        <taxon>Arundinoideae</taxon>
        <taxon>Arundineae</taxon>
        <taxon>Arundo</taxon>
    </lineage>
</organism>
<keyword evidence="1" id="KW-1133">Transmembrane helix</keyword>
<reference evidence="2" key="2">
    <citation type="journal article" date="2015" name="Data Brief">
        <title>Shoot transcriptome of the giant reed, Arundo donax.</title>
        <authorList>
            <person name="Barrero R.A."/>
            <person name="Guerrero F.D."/>
            <person name="Moolhuijzen P."/>
            <person name="Goolsby J.A."/>
            <person name="Tidwell J."/>
            <person name="Bellgard S.E."/>
            <person name="Bellgard M.I."/>
        </authorList>
    </citation>
    <scope>NUCLEOTIDE SEQUENCE</scope>
    <source>
        <tissue evidence="2">Shoot tissue taken approximately 20 cm above the soil surface</tissue>
    </source>
</reference>
<dbReference type="AlphaFoldDB" id="A0A0A9HCE4"/>
<feature type="transmembrane region" description="Helical" evidence="1">
    <location>
        <begin position="12"/>
        <end position="29"/>
    </location>
</feature>
<evidence type="ECO:0000256" key="1">
    <source>
        <dbReference type="SAM" id="Phobius"/>
    </source>
</evidence>
<reference evidence="2" key="1">
    <citation type="submission" date="2014-09" db="EMBL/GenBank/DDBJ databases">
        <authorList>
            <person name="Magalhaes I.L.F."/>
            <person name="Oliveira U."/>
            <person name="Santos F.R."/>
            <person name="Vidigal T.H.D.A."/>
            <person name="Brescovit A.D."/>
            <person name="Santos A.J."/>
        </authorList>
    </citation>
    <scope>NUCLEOTIDE SEQUENCE</scope>
    <source>
        <tissue evidence="2">Shoot tissue taken approximately 20 cm above the soil surface</tissue>
    </source>
</reference>
<accession>A0A0A9HCE4</accession>
<sequence>MQPISACYPIYLTHYIYASIIYICFYNRVH</sequence>
<proteinExistence type="predicted"/>
<evidence type="ECO:0000313" key="2">
    <source>
        <dbReference type="EMBL" id="JAE33479.1"/>
    </source>
</evidence>
<keyword evidence="1" id="KW-0812">Transmembrane</keyword>
<protein>
    <submittedName>
        <fullName evidence="2">Uncharacterized protein</fullName>
    </submittedName>
</protein>
<dbReference type="EMBL" id="GBRH01164417">
    <property type="protein sequence ID" value="JAE33479.1"/>
    <property type="molecule type" value="Transcribed_RNA"/>
</dbReference>
<name>A0A0A9HCE4_ARUDO</name>